<dbReference type="Proteomes" id="UP000185622">
    <property type="component" value="Chromosome"/>
</dbReference>
<keyword evidence="8" id="KW-1185">Reference proteome</keyword>
<dbReference type="InterPro" id="IPR011766">
    <property type="entry name" value="TPP_enzyme_TPP-bd"/>
</dbReference>
<keyword evidence="2 3" id="KW-0786">Thiamine pyrophosphate</keyword>
<proteinExistence type="inferred from homology"/>
<feature type="domain" description="Thiamine pyrophosphate enzyme N-terminal TPP-binding" evidence="6">
    <location>
        <begin position="3"/>
        <end position="119"/>
    </location>
</feature>
<dbReference type="CDD" id="cd00568">
    <property type="entry name" value="TPP_enzymes"/>
    <property type="match status" value="1"/>
</dbReference>
<dbReference type="Gene3D" id="3.40.50.970">
    <property type="match status" value="2"/>
</dbReference>
<organism evidence="7 8">
    <name type="scientific">Thioclava nitratireducens</name>
    <dbReference type="NCBI Taxonomy" id="1915078"/>
    <lineage>
        <taxon>Bacteria</taxon>
        <taxon>Pseudomonadati</taxon>
        <taxon>Pseudomonadota</taxon>
        <taxon>Alphaproteobacteria</taxon>
        <taxon>Rhodobacterales</taxon>
        <taxon>Paracoccaceae</taxon>
        <taxon>Thioclava</taxon>
    </lineage>
</organism>
<protein>
    <submittedName>
        <fullName evidence="7">Thiamine pyrophosphate-binding protein</fullName>
    </submittedName>
</protein>
<name>A0ABN4X9Y5_9RHOB</name>
<dbReference type="InterPro" id="IPR029035">
    <property type="entry name" value="DHS-like_NAD/FAD-binding_dom"/>
</dbReference>
<evidence type="ECO:0000313" key="7">
    <source>
        <dbReference type="EMBL" id="AQS47970.1"/>
    </source>
</evidence>
<dbReference type="InterPro" id="IPR045229">
    <property type="entry name" value="TPP_enz"/>
</dbReference>
<dbReference type="SUPFAM" id="SSF52467">
    <property type="entry name" value="DHS-like NAD/FAD-binding domain"/>
    <property type="match status" value="1"/>
</dbReference>
<dbReference type="Pfam" id="PF00205">
    <property type="entry name" value="TPP_enzyme_M"/>
    <property type="match status" value="1"/>
</dbReference>
<accession>A0ABN4X9Y5</accession>
<reference evidence="7 8" key="1">
    <citation type="submission" date="2017-01" db="EMBL/GenBank/DDBJ databases">
        <title>The complete genome sequence of a sulfur-oxidizing marine bacterium Thioclava sp. 25B10_4T.</title>
        <authorList>
            <person name="Liu Y."/>
            <person name="Lai Q."/>
            <person name="Shao Z."/>
        </authorList>
    </citation>
    <scope>NUCLEOTIDE SEQUENCE [LARGE SCALE GENOMIC DNA]</scope>
    <source>
        <strain evidence="7 8">25B10_4</strain>
    </source>
</reference>
<dbReference type="NCBIfam" id="NF006052">
    <property type="entry name" value="PRK08199.1"/>
    <property type="match status" value="1"/>
</dbReference>
<dbReference type="Pfam" id="PF02776">
    <property type="entry name" value="TPP_enzyme_N"/>
    <property type="match status" value="1"/>
</dbReference>
<feature type="domain" description="Thiamine pyrophosphate enzyme central" evidence="4">
    <location>
        <begin position="193"/>
        <end position="328"/>
    </location>
</feature>
<dbReference type="PANTHER" id="PTHR18968:SF120">
    <property type="entry name" value="ACETOLACTATE SYNTHASE LARGE SUBUNIT"/>
    <property type="match status" value="1"/>
</dbReference>
<dbReference type="InterPro" id="IPR012001">
    <property type="entry name" value="Thiamin_PyroP_enz_TPP-bd_dom"/>
</dbReference>
<dbReference type="PANTHER" id="PTHR18968">
    <property type="entry name" value="THIAMINE PYROPHOSPHATE ENZYMES"/>
    <property type="match status" value="1"/>
</dbReference>
<dbReference type="InterPro" id="IPR029061">
    <property type="entry name" value="THDP-binding"/>
</dbReference>
<evidence type="ECO:0000256" key="2">
    <source>
        <dbReference type="ARBA" id="ARBA00023052"/>
    </source>
</evidence>
<gene>
    <name evidence="7" type="ORF">BMG03_09245</name>
</gene>
<dbReference type="SUPFAM" id="SSF52518">
    <property type="entry name" value="Thiamin diphosphate-binding fold (THDP-binding)"/>
    <property type="match status" value="2"/>
</dbReference>
<evidence type="ECO:0000256" key="3">
    <source>
        <dbReference type="RuleBase" id="RU362132"/>
    </source>
</evidence>
<evidence type="ECO:0000259" key="6">
    <source>
        <dbReference type="Pfam" id="PF02776"/>
    </source>
</evidence>
<sequence>MRNGGQLLVESLVGLGARKAFGVPGESYLAVLDALHDTQGTLDFVLCRQEGGASFMAAAYGKLTGEPGICMVTRGPGATNASIGVHTAMQDSAPMILFVGQVGTDMKGREAFQELDYKAVFGTMAKWAVEIDRVERIPEILSRAWTMAVSGRPGPVVVALPEDMLTAMTEAAPLGAPVRITEPQPDPTAMGELREMLAGAERPLILYGGCNWRGDGTSPIKFFAEASDIPVLSVFRYQDQFDNNSPVFCGDAGVGMAPHVKRLMREADVILAINARFGENTTDGYTLLDVPQPAQRLIHIHGSDLEIGKIYRPELGIHAGPNAFAAALGAMDPVKGGWADWRAEGRAAYDAGFDLPELPSPVDMGKVCAYLREELPEDMILTNGAGNFAVWPGRFFRFGPKATLLAPQSGAMGYGVPAAIAAKVAQPERTVVCFAGDGDFQMTSQELATAAQAGAQPIILILNNGIYGTIRAHQERNYPTRVSGTTMAVNPDFAALAKAYGFHGERVERTEDFAAAFERARASETGAVLDLVISPEALTPRQSLSAMRSAALEAGKGR</sequence>
<evidence type="ECO:0000259" key="4">
    <source>
        <dbReference type="Pfam" id="PF00205"/>
    </source>
</evidence>
<dbReference type="RefSeq" id="WP_075774647.1">
    <property type="nucleotide sequence ID" value="NZ_CP019437.1"/>
</dbReference>
<feature type="domain" description="Thiamine pyrophosphate enzyme TPP-binding" evidence="5">
    <location>
        <begin position="384"/>
        <end position="530"/>
    </location>
</feature>
<dbReference type="InterPro" id="IPR012000">
    <property type="entry name" value="Thiamin_PyroP_enz_cen_dom"/>
</dbReference>
<dbReference type="Gene3D" id="3.40.50.1220">
    <property type="entry name" value="TPP-binding domain"/>
    <property type="match status" value="1"/>
</dbReference>
<comment type="similarity">
    <text evidence="1 3">Belongs to the TPP enzyme family.</text>
</comment>
<dbReference type="CDD" id="cd07035">
    <property type="entry name" value="TPP_PYR_POX_like"/>
    <property type="match status" value="1"/>
</dbReference>
<dbReference type="EMBL" id="CP019437">
    <property type="protein sequence ID" value="AQS47970.1"/>
    <property type="molecule type" value="Genomic_DNA"/>
</dbReference>
<evidence type="ECO:0000256" key="1">
    <source>
        <dbReference type="ARBA" id="ARBA00007812"/>
    </source>
</evidence>
<evidence type="ECO:0000259" key="5">
    <source>
        <dbReference type="Pfam" id="PF02775"/>
    </source>
</evidence>
<evidence type="ECO:0000313" key="8">
    <source>
        <dbReference type="Proteomes" id="UP000185622"/>
    </source>
</evidence>
<dbReference type="Pfam" id="PF02775">
    <property type="entry name" value="TPP_enzyme_C"/>
    <property type="match status" value="1"/>
</dbReference>